<dbReference type="Proteomes" id="UP000178448">
    <property type="component" value="Unassembled WGS sequence"/>
</dbReference>
<dbReference type="EMBL" id="MFJD01000004">
    <property type="protein sequence ID" value="OGG04266.1"/>
    <property type="molecule type" value="Genomic_DNA"/>
</dbReference>
<proteinExistence type="predicted"/>
<evidence type="ECO:0008006" key="3">
    <source>
        <dbReference type="Google" id="ProtNLM"/>
    </source>
</evidence>
<organism evidence="1 2">
    <name type="scientific">Candidatus Gottesmanbacteria bacterium RBG_16_52_11</name>
    <dbReference type="NCBI Taxonomy" id="1798374"/>
    <lineage>
        <taxon>Bacteria</taxon>
        <taxon>Candidatus Gottesmaniibacteriota</taxon>
    </lineage>
</organism>
<dbReference type="InterPro" id="IPR027417">
    <property type="entry name" value="P-loop_NTPase"/>
</dbReference>
<dbReference type="Pfam" id="PF13469">
    <property type="entry name" value="Sulfotransfer_3"/>
    <property type="match status" value="1"/>
</dbReference>
<comment type="caution">
    <text evidence="1">The sequence shown here is derived from an EMBL/GenBank/DDBJ whole genome shotgun (WGS) entry which is preliminary data.</text>
</comment>
<dbReference type="SUPFAM" id="SSF52540">
    <property type="entry name" value="P-loop containing nucleoside triphosphate hydrolases"/>
    <property type="match status" value="1"/>
</dbReference>
<name>A0A1F5YVW9_9BACT</name>
<evidence type="ECO:0000313" key="2">
    <source>
        <dbReference type="Proteomes" id="UP000178448"/>
    </source>
</evidence>
<dbReference type="AlphaFoldDB" id="A0A1F5YVW9"/>
<accession>A0A1F5YVW9</accession>
<gene>
    <name evidence="1" type="ORF">A2Z33_03905</name>
</gene>
<dbReference type="Gene3D" id="3.40.50.300">
    <property type="entry name" value="P-loop containing nucleotide triphosphate hydrolases"/>
    <property type="match status" value="1"/>
</dbReference>
<evidence type="ECO:0000313" key="1">
    <source>
        <dbReference type="EMBL" id="OGG04266.1"/>
    </source>
</evidence>
<sequence>MPKKFKLVMISAMYENGGNTLQRHLDGHPELYVYPFESQPGTFMVQDFLTSLFPQKYRWPEFGISGDTGRDYEMIIDEEFKVRVNTPHVSKFRHVSDLGCTNADRKKVFLRLMKGKARTRANLMEAFYRSTFEAWKTRKNSGREIVYVGYSPIIGVDSDKIIADFPDSIILHIVRNPYAAYAETKRRPVPYTLSRYTRTWNIMQLAALNFAGQYPKNVVVVRFEDMVADKVGFFRKLSKTLGIRYSDTMTYPSWNGKKLDHQYPWGTIEIPTEKANRETTNELNRSERELISSQSGVINKALGYDKL</sequence>
<reference evidence="1 2" key="1">
    <citation type="journal article" date="2016" name="Nat. Commun.">
        <title>Thousands of microbial genomes shed light on interconnected biogeochemical processes in an aquifer system.</title>
        <authorList>
            <person name="Anantharaman K."/>
            <person name="Brown C.T."/>
            <person name="Hug L.A."/>
            <person name="Sharon I."/>
            <person name="Castelle C.J."/>
            <person name="Probst A.J."/>
            <person name="Thomas B.C."/>
            <person name="Singh A."/>
            <person name="Wilkins M.J."/>
            <person name="Karaoz U."/>
            <person name="Brodie E.L."/>
            <person name="Williams K.H."/>
            <person name="Hubbard S.S."/>
            <person name="Banfield J.F."/>
        </authorList>
    </citation>
    <scope>NUCLEOTIDE SEQUENCE [LARGE SCALE GENOMIC DNA]</scope>
</reference>
<protein>
    <recommendedName>
        <fullName evidence="3">Sulfotransferase domain-containing protein</fullName>
    </recommendedName>
</protein>